<feature type="compositionally biased region" description="Low complexity" evidence="5">
    <location>
        <begin position="813"/>
        <end position="828"/>
    </location>
</feature>
<feature type="compositionally biased region" description="Low complexity" evidence="5">
    <location>
        <begin position="58"/>
        <end position="68"/>
    </location>
</feature>
<feature type="compositionally biased region" description="Polar residues" evidence="5">
    <location>
        <begin position="25"/>
        <end position="55"/>
    </location>
</feature>
<feature type="transmembrane region" description="Helical" evidence="6">
    <location>
        <begin position="777"/>
        <end position="795"/>
    </location>
</feature>
<keyword evidence="3 6" id="KW-1133">Transmembrane helix</keyword>
<feature type="compositionally biased region" description="Basic and acidic residues" evidence="5">
    <location>
        <begin position="250"/>
        <end position="261"/>
    </location>
</feature>
<organism evidence="7">
    <name type="scientific">Kwoniella pini CBS 10737</name>
    <dbReference type="NCBI Taxonomy" id="1296096"/>
    <lineage>
        <taxon>Eukaryota</taxon>
        <taxon>Fungi</taxon>
        <taxon>Dikarya</taxon>
        <taxon>Basidiomycota</taxon>
        <taxon>Agaricomycotina</taxon>
        <taxon>Tremellomycetes</taxon>
        <taxon>Tremellales</taxon>
        <taxon>Cryptococcaceae</taxon>
        <taxon>Kwoniella</taxon>
    </lineage>
</organism>
<evidence type="ECO:0000256" key="1">
    <source>
        <dbReference type="ARBA" id="ARBA00004141"/>
    </source>
</evidence>
<name>A0A1B9HY94_9TREE</name>
<evidence type="ECO:0000256" key="2">
    <source>
        <dbReference type="ARBA" id="ARBA00022692"/>
    </source>
</evidence>
<dbReference type="GO" id="GO:0016020">
    <property type="term" value="C:membrane"/>
    <property type="evidence" value="ECO:0007669"/>
    <property type="project" value="UniProtKB-SubCell"/>
</dbReference>
<dbReference type="GeneID" id="30174482"/>
<sequence length="914" mass="97721">MPNSTSSIRHEEVGFLGSIGRKRSSSPLQIPTTLLEDPNSSSWHDSPQVRSSTLPIASGSRTSSSSISPYTTPVRPKKLRSRTSTMSSYTPPLPPVMSRENSSEYAGLAQPSSSHGGSTANPSDVVAQLSKSLEAEAGPSRLSPASALLQAPKTGNRRASKSVSGSRPTLGTPAKRTQSYYTPQVRSTDSLPTPSSIPSSPILGPNVIKRKTSVPTVSRRYNSREDEGVNGMTDSIYLELTGNGGSGNGKGKDRAHAESRARSTSTSIVVPQTQNLTENSTYTFPSASMSVSSLHQVPELSHSSHQGWPGVPLSPPPSDQESTNCPPILPTASSSASTSSSAFIRSAYEVGDSLLSWVKPKKQRRLTTGRRRGSDEDSEKGLIGSDEDVDRGSGQSARPAGKFWGIWDNPNPSSDDGASSSDYFVLPPTPPAEDDEPSQFQAALSQNGYYPATLPTPALSSKSLSRDNSRRNKLKKVFRPRDQDESEGNSRGWLTNILAGYRGGKTTEVLKELGWTVGILVMTFFVTAGLVLWLIKSIPITTLKRVPQSTTDLQLLSAEIRSYMASSDAGWWHTIGVLTFVGCWKHAWSVPGAVILNILVGSLLDPMPALGLLTIITATGSLGAYMLSRPLAPLIAVLFPKPLALVQAALVPDSVPAPATSHPIVGETITPIQASSDPSQPAIGGPTEKSTVWRRLLIMRAMGFVPWSGMNVACGVVGVDWKVFWLTTAAGSASWSYVTASVGHILSRLKIPTDALATTSADGLGGENLTSLLRDPVLISKLVFLSALTLLPVILKRRNNNENSQSDQTQQMNSPISSSSNSTTPRSSYELAERQSRPFVHTQISNIIRLDLDGSANRSLPPMSPLSQSLSHFTPTPRMFDLFSIGRTVIRTGQRGLNGGIRGARRILRGSNGN</sequence>
<feature type="transmembrane region" description="Helical" evidence="6">
    <location>
        <begin position="569"/>
        <end position="587"/>
    </location>
</feature>
<dbReference type="OrthoDB" id="3364966at2759"/>
<dbReference type="KEGG" id="kpin:30174482"/>
<feature type="region of interest" description="Disordered" evidence="5">
    <location>
        <begin position="1"/>
        <end position="274"/>
    </location>
</feature>
<dbReference type="InterPro" id="IPR045014">
    <property type="entry name" value="TM41A/B"/>
</dbReference>
<evidence type="ECO:0000256" key="4">
    <source>
        <dbReference type="ARBA" id="ARBA00023136"/>
    </source>
</evidence>
<comment type="subcellular location">
    <subcellularLocation>
        <location evidence="1">Membrane</location>
        <topology evidence="1">Multi-pass membrane protein</topology>
    </subcellularLocation>
</comment>
<feature type="compositionally biased region" description="Polar residues" evidence="5">
    <location>
        <begin position="295"/>
        <end position="306"/>
    </location>
</feature>
<feature type="compositionally biased region" description="Polar residues" evidence="5">
    <location>
        <begin position="161"/>
        <end position="186"/>
    </location>
</feature>
<feature type="region of interest" description="Disordered" evidence="5">
    <location>
        <begin position="362"/>
        <end position="439"/>
    </location>
</feature>
<feature type="compositionally biased region" description="Polar residues" evidence="5">
    <location>
        <begin position="410"/>
        <end position="422"/>
    </location>
</feature>
<keyword evidence="4 6" id="KW-0472">Membrane</keyword>
<accession>A0A1B9HY94</accession>
<keyword evidence="2 6" id="KW-0812">Transmembrane</keyword>
<feature type="transmembrane region" description="Helical" evidence="6">
    <location>
        <begin position="607"/>
        <end position="627"/>
    </location>
</feature>
<protein>
    <submittedName>
        <fullName evidence="7">Uncharacterized protein</fullName>
    </submittedName>
</protein>
<evidence type="ECO:0000313" key="7">
    <source>
        <dbReference type="EMBL" id="OCF48245.1"/>
    </source>
</evidence>
<dbReference type="AlphaFoldDB" id="A0A1B9HY94"/>
<feature type="transmembrane region" description="Helical" evidence="6">
    <location>
        <begin position="697"/>
        <end position="719"/>
    </location>
</feature>
<feature type="region of interest" description="Disordered" evidence="5">
    <location>
        <begin position="295"/>
        <end position="336"/>
    </location>
</feature>
<feature type="compositionally biased region" description="Low complexity" evidence="5">
    <location>
        <begin position="187"/>
        <end position="203"/>
    </location>
</feature>
<evidence type="ECO:0000256" key="3">
    <source>
        <dbReference type="ARBA" id="ARBA00022989"/>
    </source>
</evidence>
<feature type="compositionally biased region" description="Polar residues" evidence="5">
    <location>
        <begin position="802"/>
        <end position="812"/>
    </location>
</feature>
<feature type="compositionally biased region" description="Basic residues" evidence="5">
    <location>
        <begin position="362"/>
        <end position="371"/>
    </location>
</feature>
<gene>
    <name evidence="7" type="ORF">I206_06113</name>
</gene>
<proteinExistence type="predicted"/>
<evidence type="ECO:0000256" key="5">
    <source>
        <dbReference type="SAM" id="MobiDB-lite"/>
    </source>
</evidence>
<dbReference type="STRING" id="1296096.A0A1B9HY94"/>
<dbReference type="RefSeq" id="XP_019009464.2">
    <property type="nucleotide sequence ID" value="XM_019157824.2"/>
</dbReference>
<reference evidence="7" key="2">
    <citation type="submission" date="2016-07" db="EMBL/GenBank/DDBJ databases">
        <title>Evolution of pathogenesis and genome organization in the Tremellales.</title>
        <authorList>
            <person name="Cuomo C."/>
            <person name="Litvintseva A."/>
            <person name="Heitman J."/>
            <person name="Chen Y."/>
            <person name="Sun S."/>
            <person name="Springer D."/>
            <person name="Dromer F."/>
            <person name="Young S."/>
            <person name="Zeng Q."/>
            <person name="Chapman S."/>
            <person name="Gujja S."/>
            <person name="Saif S."/>
            <person name="Birren B."/>
        </authorList>
    </citation>
    <scope>NUCLEOTIDE SEQUENCE</scope>
    <source>
        <strain evidence="7">CBS 10737</strain>
    </source>
</reference>
<dbReference type="EMBL" id="KI894014">
    <property type="protein sequence ID" value="OCF48245.1"/>
    <property type="molecule type" value="Genomic_DNA"/>
</dbReference>
<dbReference type="PANTHER" id="PTHR43220:SF21">
    <property type="entry name" value="TRANSMEMBRANE PROTEIN 41A"/>
    <property type="match status" value="1"/>
</dbReference>
<evidence type="ECO:0000256" key="6">
    <source>
        <dbReference type="SAM" id="Phobius"/>
    </source>
</evidence>
<feature type="region of interest" description="Disordered" evidence="5">
    <location>
        <begin position="802"/>
        <end position="835"/>
    </location>
</feature>
<feature type="region of interest" description="Disordered" evidence="5">
    <location>
        <begin position="455"/>
        <end position="489"/>
    </location>
</feature>
<feature type="compositionally biased region" description="Polar residues" evidence="5">
    <location>
        <begin position="262"/>
        <end position="274"/>
    </location>
</feature>
<dbReference type="PANTHER" id="PTHR43220">
    <property type="match status" value="1"/>
</dbReference>
<reference evidence="7" key="1">
    <citation type="submission" date="2013-07" db="EMBL/GenBank/DDBJ databases">
        <title>The Genome Sequence of Cryptococcus pinus CBS10737.</title>
        <authorList>
            <consortium name="The Broad Institute Genome Sequencing Platform"/>
            <person name="Cuomo C."/>
            <person name="Litvintseva A."/>
            <person name="Chen Y."/>
            <person name="Heitman J."/>
            <person name="Sun S."/>
            <person name="Springer D."/>
            <person name="Dromer F."/>
            <person name="Young S.K."/>
            <person name="Zeng Q."/>
            <person name="Gargeya S."/>
            <person name="Fitzgerald M."/>
            <person name="Abouelleil A."/>
            <person name="Alvarado L."/>
            <person name="Berlin A.M."/>
            <person name="Chapman S.B."/>
            <person name="Dewar J."/>
            <person name="Goldberg J."/>
            <person name="Griggs A."/>
            <person name="Gujja S."/>
            <person name="Hansen M."/>
            <person name="Howarth C."/>
            <person name="Imamovic A."/>
            <person name="Larimer J."/>
            <person name="McCowan C."/>
            <person name="Murphy C."/>
            <person name="Pearson M."/>
            <person name="Priest M."/>
            <person name="Roberts A."/>
            <person name="Saif S."/>
            <person name="Shea T."/>
            <person name="Sykes S."/>
            <person name="Wortman J."/>
            <person name="Nusbaum C."/>
            <person name="Birren B."/>
        </authorList>
    </citation>
    <scope>NUCLEOTIDE SEQUENCE [LARGE SCALE GENOMIC DNA]</scope>
    <source>
        <strain evidence="7">CBS 10737</strain>
    </source>
</reference>
<feature type="transmembrane region" description="Helical" evidence="6">
    <location>
        <begin position="513"/>
        <end position="535"/>
    </location>
</feature>
<feature type="compositionally biased region" description="Polar residues" evidence="5">
    <location>
        <begin position="99"/>
        <end position="122"/>
    </location>
</feature>